<evidence type="ECO:0000256" key="1">
    <source>
        <dbReference type="SAM" id="Coils"/>
    </source>
</evidence>
<evidence type="ECO:0000313" key="4">
    <source>
        <dbReference type="Proteomes" id="UP000076881"/>
    </source>
</evidence>
<feature type="coiled-coil region" evidence="1">
    <location>
        <begin position="117"/>
        <end position="171"/>
    </location>
</feature>
<sequence>MAPPLRITQPRKRATAARKAASRQHRSVQSTNFPDQEDSAGPSTPLWSQVRALEQANAALFLSNEELAFESAQQQRRIEDLVADNERQRTDFAADRSRRIKRASVTLGDLAKTLCAKRALQGRLDDAYAQLLALERKYEDERAAHRAEMRIVRAQLAHDKLESKIHRAAAQVAHRMFENPKDGRAMIGILKRCRLVFTGSEAPPPPRPASPEPHGAADPVGIVKTEQCRLPQQQELVYTPQRPTGQPLTPESLTGDQGSPMSYSHNTTPRREGLRPRTRRYVDLNGSPWNLRE</sequence>
<accession>A0A168IHY2</accession>
<evidence type="ECO:0000256" key="2">
    <source>
        <dbReference type="SAM" id="MobiDB-lite"/>
    </source>
</evidence>
<organism evidence="3 4">
    <name type="scientific">Akanthomyces lecanii RCEF 1005</name>
    <dbReference type="NCBI Taxonomy" id="1081108"/>
    <lineage>
        <taxon>Eukaryota</taxon>
        <taxon>Fungi</taxon>
        <taxon>Dikarya</taxon>
        <taxon>Ascomycota</taxon>
        <taxon>Pezizomycotina</taxon>
        <taxon>Sordariomycetes</taxon>
        <taxon>Hypocreomycetidae</taxon>
        <taxon>Hypocreales</taxon>
        <taxon>Cordycipitaceae</taxon>
        <taxon>Akanthomyces</taxon>
        <taxon>Cordyceps confragosa</taxon>
    </lineage>
</organism>
<reference evidence="3 4" key="1">
    <citation type="journal article" date="2016" name="Genome Biol. Evol.">
        <title>Divergent and convergent evolution of fungal pathogenicity.</title>
        <authorList>
            <person name="Shang Y."/>
            <person name="Xiao G."/>
            <person name="Zheng P."/>
            <person name="Cen K."/>
            <person name="Zhan S."/>
            <person name="Wang C."/>
        </authorList>
    </citation>
    <scope>NUCLEOTIDE SEQUENCE [LARGE SCALE GENOMIC DNA]</scope>
    <source>
        <strain evidence="3 4">RCEF 1005</strain>
    </source>
</reference>
<feature type="region of interest" description="Disordered" evidence="2">
    <location>
        <begin position="1"/>
        <end position="44"/>
    </location>
</feature>
<proteinExistence type="predicted"/>
<feature type="compositionally biased region" description="Basic residues" evidence="2">
    <location>
        <begin position="9"/>
        <end position="26"/>
    </location>
</feature>
<comment type="caution">
    <text evidence="3">The sequence shown here is derived from an EMBL/GenBank/DDBJ whole genome shotgun (WGS) entry which is preliminary data.</text>
</comment>
<dbReference type="EMBL" id="AZHF01000002">
    <property type="protein sequence ID" value="OAA79287.1"/>
    <property type="molecule type" value="Genomic_DNA"/>
</dbReference>
<feature type="compositionally biased region" description="Pro residues" evidence="2">
    <location>
        <begin position="202"/>
        <end position="211"/>
    </location>
</feature>
<feature type="compositionally biased region" description="Polar residues" evidence="2">
    <location>
        <begin position="230"/>
        <end position="266"/>
    </location>
</feature>
<gene>
    <name evidence="3" type="ORF">LEL_02773</name>
</gene>
<keyword evidence="1" id="KW-0175">Coiled coil</keyword>
<dbReference type="Proteomes" id="UP000076881">
    <property type="component" value="Unassembled WGS sequence"/>
</dbReference>
<dbReference type="OrthoDB" id="10657387at2759"/>
<protein>
    <submittedName>
        <fullName evidence="3">Uncharacterized protein</fullName>
    </submittedName>
</protein>
<feature type="region of interest" description="Disordered" evidence="2">
    <location>
        <begin position="198"/>
        <end position="293"/>
    </location>
</feature>
<evidence type="ECO:0000313" key="3">
    <source>
        <dbReference type="EMBL" id="OAA79287.1"/>
    </source>
</evidence>
<dbReference type="AlphaFoldDB" id="A0A168IHY2"/>
<name>A0A168IHY2_CORDF</name>
<keyword evidence="4" id="KW-1185">Reference proteome</keyword>